<protein>
    <submittedName>
        <fullName evidence="1">Uncharacterized protein</fullName>
    </submittedName>
</protein>
<sequence length="62" mass="7413">MWLILHYVPEDRQDHEGFNRCQLSGEMWEIGSLTGWVRMSRHSDVAKAMDYMPKRWAAFLTQ</sequence>
<proteinExistence type="predicted"/>
<evidence type="ECO:0000313" key="1">
    <source>
        <dbReference type="EMBL" id="RAI27779.1"/>
    </source>
</evidence>
<comment type="caution">
    <text evidence="1">The sequence shown here is derived from an EMBL/GenBank/DDBJ whole genome shotgun (WGS) entry which is preliminary data.</text>
</comment>
<dbReference type="AlphaFoldDB" id="A0A327JMY2"/>
<keyword evidence="2" id="KW-1185">Reference proteome</keyword>
<name>A0A327JMY2_9BRAD</name>
<gene>
    <name evidence="1" type="ORF">CH338_29830</name>
</gene>
<reference evidence="1 2" key="1">
    <citation type="submission" date="2017-07" db="EMBL/GenBank/DDBJ databases">
        <title>Draft Genome Sequences of Select Purple Nonsulfur Bacteria.</title>
        <authorList>
            <person name="Lasarre B."/>
            <person name="Mckinlay J.B."/>
        </authorList>
    </citation>
    <scope>NUCLEOTIDE SEQUENCE [LARGE SCALE GENOMIC DNA]</scope>
    <source>
        <strain evidence="1 2">DSM 11907</strain>
    </source>
</reference>
<dbReference type="EMBL" id="NPEU01000806">
    <property type="protein sequence ID" value="RAI27779.1"/>
    <property type="molecule type" value="Genomic_DNA"/>
</dbReference>
<dbReference type="Proteomes" id="UP000248863">
    <property type="component" value="Unassembled WGS sequence"/>
</dbReference>
<organism evidence="1 2">
    <name type="scientific">Rhodoplanes elegans</name>
    <dbReference type="NCBI Taxonomy" id="29408"/>
    <lineage>
        <taxon>Bacteria</taxon>
        <taxon>Pseudomonadati</taxon>
        <taxon>Pseudomonadota</taxon>
        <taxon>Alphaproteobacteria</taxon>
        <taxon>Hyphomicrobiales</taxon>
        <taxon>Nitrobacteraceae</taxon>
        <taxon>Rhodoplanes</taxon>
    </lineage>
</organism>
<evidence type="ECO:0000313" key="2">
    <source>
        <dbReference type="Proteomes" id="UP000248863"/>
    </source>
</evidence>
<accession>A0A327JMY2</accession>